<feature type="transmembrane region" description="Helical" evidence="6">
    <location>
        <begin position="336"/>
        <end position="355"/>
    </location>
</feature>
<feature type="transmembrane region" description="Helical" evidence="6">
    <location>
        <begin position="278"/>
        <end position="295"/>
    </location>
</feature>
<keyword evidence="4 6" id="KW-1133">Transmembrane helix</keyword>
<evidence type="ECO:0000256" key="1">
    <source>
        <dbReference type="ARBA" id="ARBA00004651"/>
    </source>
</evidence>
<protein>
    <submittedName>
        <fullName evidence="7">MFS transporter</fullName>
    </submittedName>
</protein>
<accession>A0ABV8LNI7</accession>
<evidence type="ECO:0000256" key="6">
    <source>
        <dbReference type="SAM" id="Phobius"/>
    </source>
</evidence>
<dbReference type="InterPro" id="IPR022324">
    <property type="entry name" value="Bacilysin_exporter_BacE_put"/>
</dbReference>
<dbReference type="InterPro" id="IPR036259">
    <property type="entry name" value="MFS_trans_sf"/>
</dbReference>
<feature type="transmembrane region" description="Helical" evidence="6">
    <location>
        <begin position="140"/>
        <end position="162"/>
    </location>
</feature>
<feature type="transmembrane region" description="Helical" evidence="6">
    <location>
        <begin position="46"/>
        <end position="66"/>
    </location>
</feature>
<keyword evidence="3 6" id="KW-0812">Transmembrane</keyword>
<dbReference type="Gene3D" id="1.20.1250.20">
    <property type="entry name" value="MFS general substrate transporter like domains"/>
    <property type="match status" value="1"/>
</dbReference>
<dbReference type="PRINTS" id="PR01988">
    <property type="entry name" value="EXPORTERBACE"/>
</dbReference>
<feature type="transmembrane region" description="Helical" evidence="6">
    <location>
        <begin position="98"/>
        <end position="120"/>
    </location>
</feature>
<keyword evidence="2" id="KW-1003">Cell membrane</keyword>
<dbReference type="PANTHER" id="PTHR23513">
    <property type="entry name" value="INTEGRAL MEMBRANE EFFLUX PROTEIN-RELATED"/>
    <property type="match status" value="1"/>
</dbReference>
<feature type="transmembrane region" description="Helical" evidence="6">
    <location>
        <begin position="213"/>
        <end position="240"/>
    </location>
</feature>
<dbReference type="EMBL" id="JBHSAY010000008">
    <property type="protein sequence ID" value="MFC4132023.1"/>
    <property type="molecule type" value="Genomic_DNA"/>
</dbReference>
<proteinExistence type="predicted"/>
<feature type="transmembrane region" description="Helical" evidence="6">
    <location>
        <begin position="246"/>
        <end position="266"/>
    </location>
</feature>
<feature type="transmembrane region" description="Helical" evidence="6">
    <location>
        <begin position="73"/>
        <end position="92"/>
    </location>
</feature>
<reference evidence="8" key="1">
    <citation type="journal article" date="2019" name="Int. J. Syst. Evol. Microbiol.">
        <title>The Global Catalogue of Microorganisms (GCM) 10K type strain sequencing project: providing services to taxonomists for standard genome sequencing and annotation.</title>
        <authorList>
            <consortium name="The Broad Institute Genomics Platform"/>
            <consortium name="The Broad Institute Genome Sequencing Center for Infectious Disease"/>
            <person name="Wu L."/>
            <person name="Ma J."/>
        </authorList>
    </citation>
    <scope>NUCLEOTIDE SEQUENCE [LARGE SCALE GENOMIC DNA]</scope>
    <source>
        <strain evidence="8">CGMCC 4.7289</strain>
    </source>
</reference>
<gene>
    <name evidence="7" type="ORF">ACFOZ4_15540</name>
</gene>
<feature type="transmembrane region" description="Helical" evidence="6">
    <location>
        <begin position="367"/>
        <end position="386"/>
    </location>
</feature>
<organism evidence="7 8">
    <name type="scientific">Hamadaea flava</name>
    <dbReference type="NCBI Taxonomy" id="1742688"/>
    <lineage>
        <taxon>Bacteria</taxon>
        <taxon>Bacillati</taxon>
        <taxon>Actinomycetota</taxon>
        <taxon>Actinomycetes</taxon>
        <taxon>Micromonosporales</taxon>
        <taxon>Micromonosporaceae</taxon>
        <taxon>Hamadaea</taxon>
    </lineage>
</organism>
<dbReference type="Pfam" id="PF07690">
    <property type="entry name" value="MFS_1"/>
    <property type="match status" value="1"/>
</dbReference>
<keyword evidence="8" id="KW-1185">Reference proteome</keyword>
<comment type="caution">
    <text evidence="7">The sequence shown here is derived from an EMBL/GenBank/DDBJ whole genome shotgun (WGS) entry which is preliminary data.</text>
</comment>
<feature type="transmembrane region" description="Helical" evidence="6">
    <location>
        <begin position="168"/>
        <end position="189"/>
    </location>
</feature>
<dbReference type="PANTHER" id="PTHR23513:SF11">
    <property type="entry name" value="STAPHYLOFERRIN A TRANSPORTER"/>
    <property type="match status" value="1"/>
</dbReference>
<dbReference type="Proteomes" id="UP001595816">
    <property type="component" value="Unassembled WGS sequence"/>
</dbReference>
<evidence type="ECO:0000256" key="5">
    <source>
        <dbReference type="ARBA" id="ARBA00023136"/>
    </source>
</evidence>
<evidence type="ECO:0000256" key="2">
    <source>
        <dbReference type="ARBA" id="ARBA00022475"/>
    </source>
</evidence>
<evidence type="ECO:0000313" key="7">
    <source>
        <dbReference type="EMBL" id="MFC4132023.1"/>
    </source>
</evidence>
<evidence type="ECO:0000256" key="3">
    <source>
        <dbReference type="ARBA" id="ARBA00022692"/>
    </source>
</evidence>
<dbReference type="InterPro" id="IPR011701">
    <property type="entry name" value="MFS"/>
</dbReference>
<sequence>MKQMSRDFRLLAAGQGLSWLGNGFQTVALAVAILLAGGGAGDLGLVMAASVVAMLCGTLFGGVWADRMQPQRVMVLSDVVRAVAATGIALVFGTGHYALPLVMAFAAISAGAGAFFGPAFTSLKPMLVPADRRQSANATLSLLQTTCAVIGPALGGLVVARFGATTGFAVNAFSFAVSTVTALLIRARVTRPPRQGMLRELGAGWLEIRRRDWLLVGVLAATVYHIANGVVLVLIQVLAIERLGGASAAGLVAAAEGLGGVVGAAVGMRFKPRRLLRAGWLTLMLMPVWVLVYVWPGVLTAVAAGAVVGYAGLAFFSVAWETALQDHIPHDRLARVASWDMLTSFLAMPLGNALAGPLASAFGYDPVLVVCAIVLLGASVTPLAVAGSRRLTRSTVETAAAPEPATASV</sequence>
<dbReference type="SUPFAM" id="SSF103473">
    <property type="entry name" value="MFS general substrate transporter"/>
    <property type="match status" value="1"/>
</dbReference>
<name>A0ABV8LNI7_9ACTN</name>
<comment type="subcellular location">
    <subcellularLocation>
        <location evidence="1">Cell membrane</location>
        <topology evidence="1">Multi-pass membrane protein</topology>
    </subcellularLocation>
</comment>
<keyword evidence="5 6" id="KW-0472">Membrane</keyword>
<dbReference type="RefSeq" id="WP_253749850.1">
    <property type="nucleotide sequence ID" value="NZ_JAMZDZ010000001.1"/>
</dbReference>
<evidence type="ECO:0000313" key="8">
    <source>
        <dbReference type="Proteomes" id="UP001595816"/>
    </source>
</evidence>
<evidence type="ECO:0000256" key="4">
    <source>
        <dbReference type="ARBA" id="ARBA00022989"/>
    </source>
</evidence>
<feature type="transmembrane region" description="Helical" evidence="6">
    <location>
        <begin position="301"/>
        <end position="324"/>
    </location>
</feature>
<dbReference type="CDD" id="cd06173">
    <property type="entry name" value="MFS_MefA_like"/>
    <property type="match status" value="1"/>
</dbReference>